<keyword evidence="3" id="KW-1185">Reference proteome</keyword>
<proteinExistence type="predicted"/>
<keyword evidence="1" id="KW-0812">Transmembrane</keyword>
<dbReference type="HOGENOM" id="CLU_1841492_0_0_0"/>
<gene>
    <name evidence="2" type="ORF">L336_0074</name>
</gene>
<reference evidence="2 3" key="1">
    <citation type="journal article" date="2013" name="Nat. Biotechnol.">
        <title>Genome sequences of rare, uncultured bacteria obtained by differential coverage binning of multiple metagenomes.</title>
        <authorList>
            <person name="Albertsen M."/>
            <person name="Hugenholtz P."/>
            <person name="Skarshewski A."/>
            <person name="Nielsen K.L."/>
            <person name="Tyson G.W."/>
            <person name="Nielsen P.H."/>
        </authorList>
    </citation>
    <scope>NUCLEOTIDE SEQUENCE [LARGE SCALE GENOMIC DNA]</scope>
    <source>
        <strain evidence="2">TM71</strain>
    </source>
</reference>
<keyword evidence="1" id="KW-1133">Transmembrane helix</keyword>
<evidence type="ECO:0000256" key="1">
    <source>
        <dbReference type="SAM" id="Phobius"/>
    </source>
</evidence>
<dbReference type="Proteomes" id="UP000013893">
    <property type="component" value="Chromosome"/>
</dbReference>
<dbReference type="OrthoDB" id="9792429at2"/>
<organism evidence="2 3">
    <name type="scientific">Candidatus Saccharimonas aalborgensis</name>
    <dbReference type="NCBI Taxonomy" id="1332188"/>
    <lineage>
        <taxon>Bacteria</taxon>
        <taxon>Candidatus Saccharimonadota</taxon>
        <taxon>Candidatus Saccharimonadia</taxon>
        <taxon>Candidatus Saccharimonadales</taxon>
        <taxon>Candidatus Saccharimonadaceae</taxon>
        <taxon>Candidatus Saccharimonas</taxon>
    </lineage>
</organism>
<name>R4PUH2_9BACT</name>
<sequence>MTQNPASFFLLVSVLIVAIILVVYLTMSRRGVPSLDSQKYQTKWLEIENSLSRENPQSYPMAILNADKLLDLALKERHIKGETMGERMKSAQNIWTNANHVWGAHKIRNQLAHETDVHVTPDIALRSLSAYKQALKDLGAI</sequence>
<keyword evidence="1" id="KW-0472">Membrane</keyword>
<evidence type="ECO:0000313" key="3">
    <source>
        <dbReference type="Proteomes" id="UP000013893"/>
    </source>
</evidence>
<dbReference type="EMBL" id="CP005957">
    <property type="protein sequence ID" value="AGL61785.1"/>
    <property type="molecule type" value="Genomic_DNA"/>
</dbReference>
<evidence type="ECO:0008006" key="4">
    <source>
        <dbReference type="Google" id="ProtNLM"/>
    </source>
</evidence>
<dbReference type="STRING" id="1332188.L336_0074"/>
<evidence type="ECO:0000313" key="2">
    <source>
        <dbReference type="EMBL" id="AGL61785.1"/>
    </source>
</evidence>
<feature type="transmembrane region" description="Helical" evidence="1">
    <location>
        <begin position="6"/>
        <end position="27"/>
    </location>
</feature>
<protein>
    <recommendedName>
        <fullName evidence="4">DUF4145 domain-containing protein</fullName>
    </recommendedName>
</protein>
<dbReference type="RefSeq" id="WP_015641236.1">
    <property type="nucleotide sequence ID" value="NC_021219.1"/>
</dbReference>
<accession>R4PUH2</accession>
<dbReference type="AlphaFoldDB" id="R4PUH2"/>
<dbReference type="KEGG" id="saal:L336_0074"/>